<keyword evidence="5" id="KW-0411">Iron-sulfur</keyword>
<proteinExistence type="inferred from homology"/>
<dbReference type="GO" id="GO:0051536">
    <property type="term" value="F:iron-sulfur cluster binding"/>
    <property type="evidence" value="ECO:0007669"/>
    <property type="project" value="UniProtKB-KW"/>
</dbReference>
<keyword evidence="4" id="KW-0408">Iron</keyword>
<dbReference type="AlphaFoldDB" id="Q023K3"/>
<evidence type="ECO:0000259" key="7">
    <source>
        <dbReference type="Pfam" id="PF04055"/>
    </source>
</evidence>
<dbReference type="InterPro" id="IPR058240">
    <property type="entry name" value="rSAM_sf"/>
</dbReference>
<dbReference type="Pfam" id="PF04055">
    <property type="entry name" value="Radical_SAM"/>
    <property type="match status" value="1"/>
</dbReference>
<comment type="cofactor">
    <cofactor evidence="1">
        <name>[4Fe-4S] cluster</name>
        <dbReference type="ChEBI" id="CHEBI:49883"/>
    </cofactor>
</comment>
<dbReference type="GO" id="GO:0016491">
    <property type="term" value="F:oxidoreductase activity"/>
    <property type="evidence" value="ECO:0007669"/>
    <property type="project" value="InterPro"/>
</dbReference>
<dbReference type="HOGENOM" id="CLU_648365_0_0_0"/>
<evidence type="ECO:0000256" key="4">
    <source>
        <dbReference type="ARBA" id="ARBA00023004"/>
    </source>
</evidence>
<dbReference type="STRING" id="234267.Acid_2851"/>
<dbReference type="PANTHER" id="PTHR43273:SF3">
    <property type="entry name" value="ANAEROBIC SULFATASE-MATURATING ENZYME HOMOLOG ASLB-RELATED"/>
    <property type="match status" value="1"/>
</dbReference>
<evidence type="ECO:0000256" key="3">
    <source>
        <dbReference type="ARBA" id="ARBA00022723"/>
    </source>
</evidence>
<dbReference type="OrthoDB" id="9808591at2"/>
<dbReference type="InterPro" id="IPR013785">
    <property type="entry name" value="Aldolase_TIM"/>
</dbReference>
<feature type="domain" description="Radical SAM core" evidence="7">
    <location>
        <begin position="7"/>
        <end position="154"/>
    </location>
</feature>
<organism evidence="8">
    <name type="scientific">Solibacter usitatus (strain Ellin6076)</name>
    <dbReference type="NCBI Taxonomy" id="234267"/>
    <lineage>
        <taxon>Bacteria</taxon>
        <taxon>Pseudomonadati</taxon>
        <taxon>Acidobacteriota</taxon>
        <taxon>Terriglobia</taxon>
        <taxon>Bryobacterales</taxon>
        <taxon>Solibacteraceae</taxon>
        <taxon>Candidatus Solibacter</taxon>
    </lineage>
</organism>
<dbReference type="GO" id="GO:0046872">
    <property type="term" value="F:metal ion binding"/>
    <property type="evidence" value="ECO:0007669"/>
    <property type="project" value="UniProtKB-KW"/>
</dbReference>
<evidence type="ECO:0000256" key="6">
    <source>
        <dbReference type="ARBA" id="ARBA00023601"/>
    </source>
</evidence>
<dbReference type="InParanoid" id="Q023K3"/>
<evidence type="ECO:0000313" key="8">
    <source>
        <dbReference type="EMBL" id="ABJ83837.1"/>
    </source>
</evidence>
<name>Q023K3_SOLUE</name>
<evidence type="ECO:0000256" key="2">
    <source>
        <dbReference type="ARBA" id="ARBA00022691"/>
    </source>
</evidence>
<gene>
    <name evidence="8" type="ordered locus">Acid_2851</name>
</gene>
<keyword evidence="2" id="KW-0949">S-adenosyl-L-methionine</keyword>
<accession>Q023K3</accession>
<evidence type="ECO:0000256" key="5">
    <source>
        <dbReference type="ARBA" id="ARBA00023014"/>
    </source>
</evidence>
<dbReference type="SFLD" id="SFLDS00029">
    <property type="entry name" value="Radical_SAM"/>
    <property type="match status" value="1"/>
</dbReference>
<sequence length="389" mass="43557">MIEVRPFGVKCNIRCRYCYQEPQRTFDSNRLYDIEAMKGSIVAEGGPFALFGGEPLLVPHADMEQLFAWGYERFGENGIQTNGSLIDDEHIRLFRTYNVRVGISLDGPGELNDIRWAGTLERTRAATSKSQQAVERLCQEGIIPSIIVTLHKQNATPERLPTLIAWMRDLALRGVTSVRLHLLEIDGPEVREHFALTTGENVNALMAFGQLQAEIPKLDLDVFSDMRRLLLGKDGAGHATTCVWNACDPYTTAAVRGVEGNGQRSNCGRTYKDGVEFVKAATPGYERYISLFHTPQEFGGCNGCRFFIMCKGQCPGTAIASDWRNRTEHCDVWKMLFTWMEAELLAEGNVPISLVPARKDVETILLEYWSRGANTTIEGALSERNLERA</sequence>
<reference evidence="8" key="1">
    <citation type="submission" date="2006-10" db="EMBL/GenBank/DDBJ databases">
        <title>Complete sequence of Solibacter usitatus Ellin6076.</title>
        <authorList>
            <consortium name="US DOE Joint Genome Institute"/>
            <person name="Copeland A."/>
            <person name="Lucas S."/>
            <person name="Lapidus A."/>
            <person name="Barry K."/>
            <person name="Detter J.C."/>
            <person name="Glavina del Rio T."/>
            <person name="Hammon N."/>
            <person name="Israni S."/>
            <person name="Dalin E."/>
            <person name="Tice H."/>
            <person name="Pitluck S."/>
            <person name="Thompson L.S."/>
            <person name="Brettin T."/>
            <person name="Bruce D."/>
            <person name="Han C."/>
            <person name="Tapia R."/>
            <person name="Gilna P."/>
            <person name="Schmutz J."/>
            <person name="Larimer F."/>
            <person name="Land M."/>
            <person name="Hauser L."/>
            <person name="Kyrpides N."/>
            <person name="Mikhailova N."/>
            <person name="Janssen P.H."/>
            <person name="Kuske C.R."/>
            <person name="Richardson P."/>
        </authorList>
    </citation>
    <scope>NUCLEOTIDE SEQUENCE</scope>
    <source>
        <strain evidence="8">Ellin6076</strain>
    </source>
</reference>
<dbReference type="InterPro" id="IPR007197">
    <property type="entry name" value="rSAM"/>
</dbReference>
<protein>
    <submittedName>
        <fullName evidence="8">Radical SAM domain protein</fullName>
    </submittedName>
</protein>
<dbReference type="Gene3D" id="3.20.20.70">
    <property type="entry name" value="Aldolase class I"/>
    <property type="match status" value="1"/>
</dbReference>
<dbReference type="CDD" id="cd01335">
    <property type="entry name" value="Radical_SAM"/>
    <property type="match status" value="1"/>
</dbReference>
<dbReference type="EMBL" id="CP000473">
    <property type="protein sequence ID" value="ABJ83837.1"/>
    <property type="molecule type" value="Genomic_DNA"/>
</dbReference>
<comment type="similarity">
    <text evidence="6">Belongs to the radical SAM superfamily. Anaerobic sulfatase-maturating enzyme family.</text>
</comment>
<dbReference type="InterPro" id="IPR023867">
    <property type="entry name" value="Sulphatase_maturase_rSAM"/>
</dbReference>
<dbReference type="eggNOG" id="COG0641">
    <property type="taxonomic scope" value="Bacteria"/>
</dbReference>
<dbReference type="SFLD" id="SFLDG01067">
    <property type="entry name" value="SPASM/twitch_domain_containing"/>
    <property type="match status" value="1"/>
</dbReference>
<dbReference type="KEGG" id="sus:Acid_2851"/>
<keyword evidence="3" id="KW-0479">Metal-binding</keyword>
<dbReference type="SUPFAM" id="SSF102114">
    <property type="entry name" value="Radical SAM enzymes"/>
    <property type="match status" value="1"/>
</dbReference>
<dbReference type="PANTHER" id="PTHR43273">
    <property type="entry name" value="ANAEROBIC SULFATASE-MATURATING ENZYME HOMOLOG ASLB-RELATED"/>
    <property type="match status" value="1"/>
</dbReference>
<evidence type="ECO:0000256" key="1">
    <source>
        <dbReference type="ARBA" id="ARBA00001966"/>
    </source>
</evidence>